<gene>
    <name evidence="1" type="ORF">BACI71_10134</name>
</gene>
<dbReference type="Proteomes" id="UP000437562">
    <property type="component" value="Unassembled WGS sequence"/>
</dbReference>
<sequence length="43" mass="5013">MSQSCIIFVEVNIDSHGESEYMAMKYKKGNFFIFHSLFVFSLS</sequence>
<evidence type="ECO:0000313" key="1">
    <source>
        <dbReference type="EMBL" id="VXA98233.1"/>
    </source>
</evidence>
<evidence type="ECO:0000313" key="2">
    <source>
        <dbReference type="Proteomes" id="UP000437562"/>
    </source>
</evidence>
<proteinExistence type="predicted"/>
<organism evidence="1 2">
    <name type="scientific">Bacillus mycoides</name>
    <dbReference type="NCBI Taxonomy" id="1405"/>
    <lineage>
        <taxon>Bacteria</taxon>
        <taxon>Bacillati</taxon>
        <taxon>Bacillota</taxon>
        <taxon>Bacilli</taxon>
        <taxon>Bacillales</taxon>
        <taxon>Bacillaceae</taxon>
        <taxon>Bacillus</taxon>
        <taxon>Bacillus cereus group</taxon>
    </lineage>
</organism>
<dbReference type="EMBL" id="CABWMC010000001">
    <property type="protein sequence ID" value="VXA98233.1"/>
    <property type="molecule type" value="Genomic_DNA"/>
</dbReference>
<name>A0A653M0Y8_BACMY</name>
<protein>
    <submittedName>
        <fullName evidence="1">Uncharacterized protein</fullName>
    </submittedName>
</protein>
<reference evidence="1 2" key="1">
    <citation type="submission" date="2019-10" db="EMBL/GenBank/DDBJ databases">
        <authorList>
            <person name="Karimi E."/>
        </authorList>
    </citation>
    <scope>NUCLEOTIDE SEQUENCE [LARGE SCALE GENOMIC DNA]</scope>
    <source>
        <strain evidence="1">Bacillus sp. 71</strain>
    </source>
</reference>
<accession>A0A653M0Y8</accession>
<dbReference type="AlphaFoldDB" id="A0A653M0Y8"/>